<dbReference type="Proteomes" id="UP000652761">
    <property type="component" value="Unassembled WGS sequence"/>
</dbReference>
<evidence type="ECO:0000313" key="3">
    <source>
        <dbReference type="Proteomes" id="UP000652761"/>
    </source>
</evidence>
<protein>
    <submittedName>
        <fullName evidence="2">Uncharacterized protein</fullName>
    </submittedName>
</protein>
<name>A0A843XDR5_COLES</name>
<dbReference type="AlphaFoldDB" id="A0A843XDR5"/>
<evidence type="ECO:0000313" key="2">
    <source>
        <dbReference type="EMBL" id="MQM17411.1"/>
    </source>
</evidence>
<evidence type="ECO:0000256" key="1">
    <source>
        <dbReference type="SAM" id="MobiDB-lite"/>
    </source>
</evidence>
<organism evidence="2 3">
    <name type="scientific">Colocasia esculenta</name>
    <name type="common">Wild taro</name>
    <name type="synonym">Arum esculentum</name>
    <dbReference type="NCBI Taxonomy" id="4460"/>
    <lineage>
        <taxon>Eukaryota</taxon>
        <taxon>Viridiplantae</taxon>
        <taxon>Streptophyta</taxon>
        <taxon>Embryophyta</taxon>
        <taxon>Tracheophyta</taxon>
        <taxon>Spermatophyta</taxon>
        <taxon>Magnoliopsida</taxon>
        <taxon>Liliopsida</taxon>
        <taxon>Araceae</taxon>
        <taxon>Aroideae</taxon>
        <taxon>Colocasieae</taxon>
        <taxon>Colocasia</taxon>
    </lineage>
</organism>
<feature type="region of interest" description="Disordered" evidence="1">
    <location>
        <begin position="1"/>
        <end position="41"/>
    </location>
</feature>
<gene>
    <name evidence="2" type="ORF">Taro_050378</name>
</gene>
<comment type="caution">
    <text evidence="2">The sequence shown here is derived from an EMBL/GenBank/DDBJ whole genome shotgun (WGS) entry which is preliminary data.</text>
</comment>
<feature type="compositionally biased region" description="Polar residues" evidence="1">
    <location>
        <begin position="9"/>
        <end position="22"/>
    </location>
</feature>
<reference evidence="2" key="1">
    <citation type="submission" date="2017-07" db="EMBL/GenBank/DDBJ databases">
        <title>Taro Niue Genome Assembly and Annotation.</title>
        <authorList>
            <person name="Atibalentja N."/>
            <person name="Keating K."/>
            <person name="Fields C.J."/>
        </authorList>
    </citation>
    <scope>NUCLEOTIDE SEQUENCE</scope>
    <source>
        <strain evidence="2">Niue_2</strain>
        <tissue evidence="2">Leaf</tissue>
    </source>
</reference>
<keyword evidence="3" id="KW-1185">Reference proteome</keyword>
<accession>A0A843XDR5</accession>
<proteinExistence type="predicted"/>
<sequence length="76" mass="8514">MPFKAPFQARSSDVTHDPSSASGKRHLPYTSVRPDPIRPNKEKVSTLLAPSVGTNERPCALPERLIFMRPPHPYPH</sequence>
<dbReference type="EMBL" id="NMUH01007515">
    <property type="protein sequence ID" value="MQM17411.1"/>
    <property type="molecule type" value="Genomic_DNA"/>
</dbReference>